<dbReference type="AlphaFoldDB" id="A0A2U2M0K2"/>
<dbReference type="EMBL" id="QFAS01000012">
    <property type="protein sequence ID" value="PWG50401.1"/>
    <property type="molecule type" value="Genomic_DNA"/>
</dbReference>
<organism evidence="2 3">
    <name type="scientific">Ligilactobacillus salivarius</name>
    <dbReference type="NCBI Taxonomy" id="1624"/>
    <lineage>
        <taxon>Bacteria</taxon>
        <taxon>Bacillati</taxon>
        <taxon>Bacillota</taxon>
        <taxon>Bacilli</taxon>
        <taxon>Lactobacillales</taxon>
        <taxon>Lactobacillaceae</taxon>
        <taxon>Ligilactobacillus</taxon>
    </lineage>
</organism>
<evidence type="ECO:0000313" key="2">
    <source>
        <dbReference type="EMBL" id="PWG50401.1"/>
    </source>
</evidence>
<gene>
    <name evidence="2" type="ORF">DB362_10005</name>
</gene>
<comment type="caution">
    <text evidence="2">The sequence shown here is derived from an EMBL/GenBank/DDBJ whole genome shotgun (WGS) entry which is preliminary data.</text>
</comment>
<proteinExistence type="predicted"/>
<accession>A0A2U2M0K2</accession>
<dbReference type="Proteomes" id="UP000245607">
    <property type="component" value="Unassembled WGS sequence"/>
</dbReference>
<dbReference type="RefSeq" id="WP_109242366.1">
    <property type="nucleotide sequence ID" value="NZ_QFAS01000012.1"/>
</dbReference>
<feature type="region of interest" description="Disordered" evidence="1">
    <location>
        <begin position="1"/>
        <end position="76"/>
    </location>
</feature>
<sequence length="76" mass="8417">MKNRSSKAGRRKKDEKASQLTRGTSNRRDNGSNSNYQMAPRNNPGDKVVEGKTTTDSENNEPKVPGDKVKVDDPNN</sequence>
<feature type="compositionally biased region" description="Basic and acidic residues" evidence="1">
    <location>
        <begin position="47"/>
        <end position="76"/>
    </location>
</feature>
<name>A0A2U2M0K2_9LACO</name>
<feature type="compositionally biased region" description="Basic residues" evidence="1">
    <location>
        <begin position="1"/>
        <end position="11"/>
    </location>
</feature>
<evidence type="ECO:0000313" key="3">
    <source>
        <dbReference type="Proteomes" id="UP000245607"/>
    </source>
</evidence>
<reference evidence="2 3" key="1">
    <citation type="submission" date="2018-05" db="EMBL/GenBank/DDBJ databases">
        <title>Lactobacillus salivarius genome sequencing and assembly.</title>
        <authorList>
            <person name="Audisio C."/>
            <person name="Albarracin L."/>
            <person name="Torres M.J."/>
            <person name="Hebert E.M."/>
            <person name="Saavedra L."/>
        </authorList>
    </citation>
    <scope>NUCLEOTIDE SEQUENCE [LARGE SCALE GENOMIC DNA]</scope>
    <source>
        <strain evidence="2 3">A3iob</strain>
    </source>
</reference>
<evidence type="ECO:0000256" key="1">
    <source>
        <dbReference type="SAM" id="MobiDB-lite"/>
    </source>
</evidence>
<protein>
    <submittedName>
        <fullName evidence="2">Uncharacterized protein</fullName>
    </submittedName>
</protein>